<comment type="caution">
    <text evidence="2">The sequence shown here is derived from an EMBL/GenBank/DDBJ whole genome shotgun (WGS) entry which is preliminary data.</text>
</comment>
<evidence type="ECO:0000313" key="2">
    <source>
        <dbReference type="EMBL" id="KAK8843807.1"/>
    </source>
</evidence>
<evidence type="ECO:0000256" key="1">
    <source>
        <dbReference type="SAM" id="Phobius"/>
    </source>
</evidence>
<organism evidence="2 3">
    <name type="scientific">Tritrichomonas musculus</name>
    <dbReference type="NCBI Taxonomy" id="1915356"/>
    <lineage>
        <taxon>Eukaryota</taxon>
        <taxon>Metamonada</taxon>
        <taxon>Parabasalia</taxon>
        <taxon>Tritrichomonadida</taxon>
        <taxon>Tritrichomonadidae</taxon>
        <taxon>Tritrichomonas</taxon>
    </lineage>
</organism>
<keyword evidence="1" id="KW-1133">Transmembrane helix</keyword>
<dbReference type="Proteomes" id="UP001470230">
    <property type="component" value="Unassembled WGS sequence"/>
</dbReference>
<proteinExistence type="predicted"/>
<accession>A0ABR2HBI1</accession>
<feature type="transmembrane region" description="Helical" evidence="1">
    <location>
        <begin position="85"/>
        <end position="106"/>
    </location>
</feature>
<protein>
    <submittedName>
        <fullName evidence="2">Uncharacterized protein</fullName>
    </submittedName>
</protein>
<gene>
    <name evidence="2" type="ORF">M9Y10_024881</name>
</gene>
<reference evidence="2 3" key="1">
    <citation type="submission" date="2024-04" db="EMBL/GenBank/DDBJ databases">
        <title>Tritrichomonas musculus Genome.</title>
        <authorList>
            <person name="Alves-Ferreira E."/>
            <person name="Grigg M."/>
            <person name="Lorenzi H."/>
            <person name="Galac M."/>
        </authorList>
    </citation>
    <scope>NUCLEOTIDE SEQUENCE [LARGE SCALE GENOMIC DNA]</scope>
    <source>
        <strain evidence="2 3">EAF2021</strain>
    </source>
</reference>
<name>A0ABR2HBI1_9EUKA</name>
<keyword evidence="3" id="KW-1185">Reference proteome</keyword>
<keyword evidence="1" id="KW-0472">Membrane</keyword>
<evidence type="ECO:0000313" key="3">
    <source>
        <dbReference type="Proteomes" id="UP001470230"/>
    </source>
</evidence>
<keyword evidence="1" id="KW-0812">Transmembrane</keyword>
<sequence>MPTDAKVSVVCNKEQSPVTPEFWNIGRDATYPRIVKFRAGRLNPNTNCQVSIISDSLDTEWKCAVKAVNCSAVDFSSQKKCLSGGAISIVVILVVAGIVVAVLFIIKKRKNSDSLLNF</sequence>
<dbReference type="EMBL" id="JAPFFF010000034">
    <property type="protein sequence ID" value="KAK8843807.1"/>
    <property type="molecule type" value="Genomic_DNA"/>
</dbReference>